<comment type="caution">
    <text evidence="6">The sequence shown here is derived from an EMBL/GenBank/DDBJ whole genome shotgun (WGS) entry which is preliminary data.</text>
</comment>
<proteinExistence type="inferred from homology"/>
<evidence type="ECO:0000256" key="1">
    <source>
        <dbReference type="ARBA" id="ARBA00010088"/>
    </source>
</evidence>
<keyword evidence="7" id="KW-1185">Reference proteome</keyword>
<dbReference type="EMBL" id="JAAMPI010000003">
    <property type="protein sequence ID" value="KAF4637999.1"/>
    <property type="molecule type" value="Genomic_DNA"/>
</dbReference>
<feature type="transmembrane region" description="Helical" evidence="3">
    <location>
        <begin position="644"/>
        <end position="663"/>
    </location>
</feature>
<evidence type="ECO:0000256" key="3">
    <source>
        <dbReference type="SAM" id="Phobius"/>
    </source>
</evidence>
<organism evidence="6 7">
    <name type="scientific">Cudoniella acicularis</name>
    <dbReference type="NCBI Taxonomy" id="354080"/>
    <lineage>
        <taxon>Eukaryota</taxon>
        <taxon>Fungi</taxon>
        <taxon>Dikarya</taxon>
        <taxon>Ascomycota</taxon>
        <taxon>Pezizomycotina</taxon>
        <taxon>Leotiomycetes</taxon>
        <taxon>Helotiales</taxon>
        <taxon>Tricladiaceae</taxon>
        <taxon>Cudoniella</taxon>
    </lineage>
</organism>
<dbReference type="Proteomes" id="UP000566819">
    <property type="component" value="Unassembled WGS sequence"/>
</dbReference>
<gene>
    <name evidence="6" type="ORF">G7Y89_g79</name>
</gene>
<dbReference type="Gene3D" id="1.20.1250.20">
    <property type="entry name" value="MFS general substrate transporter like domains"/>
    <property type="match status" value="1"/>
</dbReference>
<dbReference type="InterPro" id="IPR013595">
    <property type="entry name" value="Pept_S33_TAP-like_C"/>
</dbReference>
<keyword evidence="3" id="KW-1133">Transmembrane helix</keyword>
<feature type="transmembrane region" description="Helical" evidence="3">
    <location>
        <begin position="747"/>
        <end position="766"/>
    </location>
</feature>
<comment type="similarity">
    <text evidence="1">Belongs to the peptidase S33 family.</text>
</comment>
<evidence type="ECO:0000256" key="2">
    <source>
        <dbReference type="ARBA" id="ARBA00022801"/>
    </source>
</evidence>
<accession>A0A8H4RXV0</accession>
<dbReference type="Pfam" id="PF08386">
    <property type="entry name" value="Abhydrolase_4"/>
    <property type="match status" value="1"/>
</dbReference>
<feature type="domain" description="Peptidase S33 tripeptidyl aminopeptidase-like C-terminal" evidence="5">
    <location>
        <begin position="446"/>
        <end position="542"/>
    </location>
</feature>
<evidence type="ECO:0000259" key="5">
    <source>
        <dbReference type="Pfam" id="PF08386"/>
    </source>
</evidence>
<keyword evidence="4" id="KW-0732">Signal</keyword>
<feature type="signal peptide" evidence="4">
    <location>
        <begin position="1"/>
        <end position="18"/>
    </location>
</feature>
<dbReference type="Gene3D" id="3.40.50.1820">
    <property type="entry name" value="alpha/beta hydrolase"/>
    <property type="match status" value="1"/>
</dbReference>
<dbReference type="PANTHER" id="PTHR43248:SF25">
    <property type="entry name" value="AB HYDROLASE-1 DOMAIN-CONTAINING PROTEIN-RELATED"/>
    <property type="match status" value="1"/>
</dbReference>
<reference evidence="6 7" key="1">
    <citation type="submission" date="2020-03" db="EMBL/GenBank/DDBJ databases">
        <title>Draft Genome Sequence of Cudoniella acicularis.</title>
        <authorList>
            <person name="Buettner E."/>
            <person name="Kellner H."/>
        </authorList>
    </citation>
    <scope>NUCLEOTIDE SEQUENCE [LARGE SCALE GENOMIC DNA]</scope>
    <source>
        <strain evidence="6 7">DSM 108380</strain>
    </source>
</reference>
<protein>
    <recommendedName>
        <fullName evidence="5">Peptidase S33 tripeptidyl aminopeptidase-like C-terminal domain-containing protein</fullName>
    </recommendedName>
</protein>
<dbReference type="SUPFAM" id="SSF53474">
    <property type="entry name" value="alpha/beta-Hydrolases"/>
    <property type="match status" value="1"/>
</dbReference>
<dbReference type="GO" id="GO:0016787">
    <property type="term" value="F:hydrolase activity"/>
    <property type="evidence" value="ECO:0007669"/>
    <property type="project" value="UniProtKB-KW"/>
</dbReference>
<keyword evidence="3" id="KW-0812">Transmembrane</keyword>
<evidence type="ECO:0000313" key="7">
    <source>
        <dbReference type="Proteomes" id="UP000566819"/>
    </source>
</evidence>
<dbReference type="AlphaFoldDB" id="A0A8H4RXV0"/>
<keyword evidence="2" id="KW-0378">Hydrolase</keyword>
<keyword evidence="3" id="KW-0472">Membrane</keyword>
<dbReference type="SUPFAM" id="SSF103473">
    <property type="entry name" value="MFS general substrate transporter"/>
    <property type="match status" value="1"/>
</dbReference>
<evidence type="ECO:0000256" key="4">
    <source>
        <dbReference type="SAM" id="SignalP"/>
    </source>
</evidence>
<dbReference type="OrthoDB" id="425534at2759"/>
<dbReference type="PANTHER" id="PTHR43248">
    <property type="entry name" value="2-SUCCINYL-6-HYDROXY-2,4-CYCLOHEXADIENE-1-CARBOXYLATE SYNTHASE"/>
    <property type="match status" value="1"/>
</dbReference>
<name>A0A8H4RXV0_9HELO</name>
<dbReference type="InterPro" id="IPR029058">
    <property type="entry name" value="AB_hydrolase_fold"/>
</dbReference>
<dbReference type="InterPro" id="IPR036259">
    <property type="entry name" value="MFS_trans_sf"/>
</dbReference>
<feature type="chain" id="PRO_5034757700" description="Peptidase S33 tripeptidyl aminopeptidase-like C-terminal domain-containing protein" evidence="4">
    <location>
        <begin position="19"/>
        <end position="864"/>
    </location>
</feature>
<sequence>MFSSTPFIIGVYAPLIAAVALPEFSLGPIQRRDGQNQTIDQATFSQITPTEDLQWTPCGDGFFCHVLDVPLDYDNPNGTRAYVPMLKYPGSTTPSKGMVMLNPGGPGGSAIDFLSGAAETLAPIVGFNYDLVAWEPRGIGYSLPNTNCTLSVLQSQNSTVLGKRWEKIEGPGVGNGTFEAVYAQSLAQGEVCEKLTGGPDQAGPHMSTGVVVRDMLNILDKYAASPYSQGVEDAEKLNFWGFSYGTIVGQTFAMMAPGRVGRVVIDGVVDPDDYYQGLELNNLQDTDAAVSTFFVYCHLAGSNLCPFNTGTSAYDIYLRFEAILARLDTKTSLEQGWDNATLISATLSQLKGYIFEQAYSPIKSFPPLAQVLVQAEQTVANITEASVAALIAAAGINPTAIKPGDEWLTAVACTDNAGIQYGKTLEELEPIQQAMQGQSYMGGQGNNNNRIGCATWPIKGVGMYGGPFGGPTSNPILFAGNTRDPITPLQNALKGARIFQDAEAITVDGTGHATFYVQNTCANNKINAYFQNGTMPGTDNFCKLEVGPFNITIPGGNIEKYEEWDTIKAKMAENDIQEQLAFIISLISTLELVCGVLGVNLNAICADVADGESQRTKIFAYTQSASQIVQFLGLALSPTAMKQSLWLPFWLGIGFFVLIYPNIVILPETRHLSGIGQQAQPAAESESLLHHTGKDESVPISQPLENGNADLPQELTRATLNTLILHLSKRYNTIFATVGYVLSLKSFVSFVLFIAIIPGLLSYLILWKKLSATSANPIGLKISSRMRYVALRTEAFAEEDGDLAFSHTKVTLREGEQYYYAITSRRYRSTSEVDLFELDLMPIPTSQIRPLFPTHFTRAPEPLP</sequence>
<evidence type="ECO:0000313" key="6">
    <source>
        <dbReference type="EMBL" id="KAF4637999.1"/>
    </source>
</evidence>
<dbReference type="InterPro" id="IPR051601">
    <property type="entry name" value="Serine_prot/Carboxylest_S33"/>
</dbReference>